<evidence type="ECO:0000256" key="7">
    <source>
        <dbReference type="ARBA" id="ARBA00022844"/>
    </source>
</evidence>
<dbReference type="Proteomes" id="UP000241838">
    <property type="component" value="Segment"/>
</dbReference>
<dbReference type="OrthoDB" id="8047at10239"/>
<comment type="subunit">
    <text evidence="15">Interacts with major capsid protein L1. Interacts with E2; this interaction inhibits E2 transcriptional activity but not the DNA replication function E2. Interacts with host HSPA8; this interaction is required for L2 nuclear translocation. Interacts with host importins KPNB2 and KPNB3. Forms a complex with importin alpha2-beta1 heterodimers via interaction with the importin alpha2 adapter. Interacts with host DYNLT1; this interaction is essential for virus intracellular transport during entry. Interacts (via C-terminus) with host retromer subunits VPS35 AND VPS29.</text>
</comment>
<keyword evidence="10" id="KW-1039">Host endosome</keyword>
<protein>
    <recommendedName>
        <fullName evidence="15">Minor capsid protein L2</fullName>
    </recommendedName>
</protein>
<dbReference type="GO" id="GO:0042025">
    <property type="term" value="C:host cell nucleus"/>
    <property type="evidence" value="ECO:0007669"/>
    <property type="project" value="UniProtKB-SubCell"/>
</dbReference>
<dbReference type="GO" id="GO:0019028">
    <property type="term" value="C:viral capsid"/>
    <property type="evidence" value="ECO:0007669"/>
    <property type="project" value="UniProtKB-UniRule"/>
</dbReference>
<dbReference type="GO" id="GO:0005198">
    <property type="term" value="F:structural molecule activity"/>
    <property type="evidence" value="ECO:0007669"/>
    <property type="project" value="UniProtKB-UniRule"/>
</dbReference>
<sequence>MAPRAARRKRADAGSLYRHCVQGGDCIPDVVNKFEHKTPADRILQIGGSLVYFGGAGISTGRGAGGYRPLGGTRTFTFGSRGAAGPGRLPPLLADTLGPVDATVYEGITFDSPAVSVGVDEGPAIELTPIGGRDGQPGSGAPTISTTTDSDVAILEVGTSTPSSRPTSRGGNVVSRSQFENPTFVPTQPGTPGVGEFSAQENILVDHSGGGVSVGEFEEIELGDLGERTDTGVPKTSTPKSRLGDLVSKAKSLYNRRVTQTRVENPEFLGRPSSLVEFGFENPAFEGDVTLTFDRVQEAKAAPDLAFRDIIKLSRPIYSEAPGGRVRVSRLGTKGTIRLRSGTLIGGQTHYFRDLSSIGAPSLEMSVLGQTSGESTVVLGSDSSIINGVGLEGTVAFPEEQLLLDELSENFQNSQLVFSDSHQSHIIELPRIAESPRSSYVIYDTADSTVVSHKGNENYFISTLTPPDTEPDTEPQTPDETPRAPRRPLDDSDGLTFDLHPGLLRRKKKRVRYYIE</sequence>
<evidence type="ECO:0000256" key="5">
    <source>
        <dbReference type="ARBA" id="ARBA00022581"/>
    </source>
</evidence>
<evidence type="ECO:0000256" key="6">
    <source>
        <dbReference type="ARBA" id="ARBA00022812"/>
    </source>
</evidence>
<dbReference type="GO" id="GO:0043657">
    <property type="term" value="C:host cell"/>
    <property type="evidence" value="ECO:0007669"/>
    <property type="project" value="GOC"/>
</dbReference>
<comment type="function">
    <text evidence="15">Minor protein of the capsid that localizes along the inner surface of the virion, within the central cavities beneath the L1 pentamers. Plays a role in capsid stabilization through interaction with the major capsid protein L1. Once the virion enters the host cell, L2 escorts the genomic DNA into the nucleus by promoting escape from the endosomal compartments and traffic through the host Golgi network. Mechanistically, the C-terminus of L2 possesses a cell-penetrating peptide that protudes from the host endosome, interacts with host cytoplasmic retromer cargo and thereby mediates the capsid delivery to the host trans-Golgi network. Plays a role through its interaction with host dynein in the intracellular microtubule-dependent transport of viral capsid toward the nucleus. Mediates the viral genome import into the nucleus through binding to host importins. Once within the nucleus, L2 localizes viral genomes to host PML bodies in order to activate early gene expression for establishment of infection. Later on, promotes late gene expression by interacting with the viral E2 protein and by inhibiting its transcriptional activation functions. During virion assembly, encapsidates the genome by direct interaction with the viral DNA.</text>
</comment>
<keyword evidence="14 15" id="KW-1160">Virus entry into host cell</keyword>
<feature type="compositionally biased region" description="Polar residues" evidence="16">
    <location>
        <begin position="174"/>
        <end position="190"/>
    </location>
</feature>
<dbReference type="EMBL" id="MG571094">
    <property type="protein sequence ID" value="AUT11921.1"/>
    <property type="molecule type" value="Genomic_DNA"/>
</dbReference>
<keyword evidence="13 15" id="KW-1015">Disulfide bond</keyword>
<accession>A0A2I8B2S1</accession>
<keyword evidence="12 15" id="KW-0238">DNA-binding</keyword>
<feature type="region of interest" description="Disordered" evidence="16">
    <location>
        <begin position="158"/>
        <end position="190"/>
    </location>
</feature>
<dbReference type="GO" id="GO:0046718">
    <property type="term" value="P:symbiont entry into host cell"/>
    <property type="evidence" value="ECO:0007669"/>
    <property type="project" value="UniProtKB-KW"/>
</dbReference>
<keyword evidence="4 15" id="KW-1048">Host nucleus</keyword>
<comment type="similarity">
    <text evidence="15">Belongs to the papillomaviridae L2 protein family.</text>
</comment>
<dbReference type="GO" id="GO:0075732">
    <property type="term" value="P:viral penetration into host nucleus"/>
    <property type="evidence" value="ECO:0007669"/>
    <property type="project" value="UniProtKB-KW"/>
</dbReference>
<feature type="disulfide bond" evidence="15">
    <location>
        <begin position="20"/>
        <end position="26"/>
    </location>
</feature>
<keyword evidence="3 15" id="KW-0167">Capsid protein</keyword>
<dbReference type="Pfam" id="PF00513">
    <property type="entry name" value="Late_protein_L2"/>
    <property type="match status" value="1"/>
</dbReference>
<comment type="subcellular location">
    <subcellularLocation>
        <location evidence="15">Virion</location>
    </subcellularLocation>
    <subcellularLocation>
        <location evidence="15">Host nucleus</location>
    </subcellularLocation>
</comment>
<dbReference type="InterPro" id="IPR000784">
    <property type="entry name" value="Late_L2"/>
</dbReference>
<name>A0A2I8B2S1_9PAPI</name>
<dbReference type="GO" id="GO:0003677">
    <property type="term" value="F:DNA binding"/>
    <property type="evidence" value="ECO:0007669"/>
    <property type="project" value="UniProtKB-UniRule"/>
</dbReference>
<evidence type="ECO:0000256" key="8">
    <source>
        <dbReference type="ARBA" id="ARBA00022921"/>
    </source>
</evidence>
<evidence type="ECO:0000256" key="2">
    <source>
        <dbReference type="ARBA" id="ARBA00022553"/>
    </source>
</evidence>
<evidence type="ECO:0000256" key="13">
    <source>
        <dbReference type="ARBA" id="ARBA00023157"/>
    </source>
</evidence>
<evidence type="ECO:0000256" key="1">
    <source>
        <dbReference type="ARBA" id="ARBA00022524"/>
    </source>
</evidence>
<feature type="compositionally biased region" description="Basic and acidic residues" evidence="16">
    <location>
        <begin position="480"/>
        <end position="490"/>
    </location>
</feature>
<keyword evidence="9 15" id="KW-1177">Microtubular inwards viral transport</keyword>
<keyword evidence="11 15" id="KW-1176">Cytoplasmic inwards viral transport</keyword>
<gene>
    <name evidence="15" type="primary">L2</name>
</gene>
<evidence type="ECO:0000256" key="10">
    <source>
        <dbReference type="ARBA" id="ARBA00023046"/>
    </source>
</evidence>
<comment type="PTM">
    <text evidence="15">Highly phosphorylated.</text>
</comment>
<feature type="region of interest" description="Disordered" evidence="16">
    <location>
        <begin position="462"/>
        <end position="498"/>
    </location>
</feature>
<evidence type="ECO:0000256" key="9">
    <source>
        <dbReference type="ARBA" id="ARBA00022952"/>
    </source>
</evidence>
<keyword evidence="5 15" id="KW-0945">Host-virus interaction</keyword>
<evidence type="ECO:0000256" key="16">
    <source>
        <dbReference type="SAM" id="MobiDB-lite"/>
    </source>
</evidence>
<reference evidence="17" key="1">
    <citation type="submission" date="2017-11" db="EMBL/GenBank/DDBJ databases">
        <title>Diverse papillomaviruses identified in Weddell seals breeding on Ross ice shelf, Antarctica.</title>
        <authorList>
            <person name="Smeele Z."/>
            <person name="Burns J."/>
            <person name="Kraberger S."/>
            <person name="Fontenele R.S."/>
            <person name="Waits K."/>
            <person name="Stainton D."/>
            <person name="Van Doorsaler K."/>
            <person name="Varsani A."/>
        </authorList>
    </citation>
    <scope>NUCLEOTIDE SEQUENCE [LARGE SCALE GENOMIC DNA]</scope>
    <source>
        <strain evidence="17">12975</strain>
    </source>
</reference>
<evidence type="ECO:0000256" key="4">
    <source>
        <dbReference type="ARBA" id="ARBA00022562"/>
    </source>
</evidence>
<evidence type="ECO:0000256" key="12">
    <source>
        <dbReference type="ARBA" id="ARBA00023125"/>
    </source>
</evidence>
<dbReference type="HAMAP" id="MF_04003">
    <property type="entry name" value="PPV_L2"/>
    <property type="match status" value="1"/>
</dbReference>
<keyword evidence="8 15" id="KW-0426">Late protein</keyword>
<comment type="caution">
    <text evidence="15">Lacks conserved residue(s) required for the propagation of feature annotation.</text>
</comment>
<dbReference type="GO" id="GO:0075521">
    <property type="term" value="P:microtubule-dependent intracellular transport of viral material towards nucleus"/>
    <property type="evidence" value="ECO:0007669"/>
    <property type="project" value="UniProtKB-UniRule"/>
</dbReference>
<keyword evidence="7 15" id="KW-0946">Virion</keyword>
<proteinExistence type="inferred from homology"/>
<evidence type="ECO:0000256" key="14">
    <source>
        <dbReference type="ARBA" id="ARBA00023296"/>
    </source>
</evidence>
<evidence type="ECO:0000256" key="3">
    <source>
        <dbReference type="ARBA" id="ARBA00022561"/>
    </source>
</evidence>
<evidence type="ECO:0000256" key="15">
    <source>
        <dbReference type="HAMAP-Rule" id="MF_04003"/>
    </source>
</evidence>
<evidence type="ECO:0000313" key="17">
    <source>
        <dbReference type="EMBL" id="AUT11921.1"/>
    </source>
</evidence>
<keyword evidence="1 15" id="KW-1163">Viral penetration into host nucleus</keyword>
<keyword evidence="6" id="KW-1040">Host Golgi apparatus</keyword>
<organism evidence="17">
    <name type="scientific">Leptonychotes weddellii papillomavirus 5</name>
    <dbReference type="NCBI Taxonomy" id="2077306"/>
    <lineage>
        <taxon>Viruses</taxon>
        <taxon>Monodnaviria</taxon>
        <taxon>Shotokuvirae</taxon>
        <taxon>Cossaviricota</taxon>
        <taxon>Papovaviricetes</taxon>
        <taxon>Zurhausenvirales</taxon>
        <taxon>Papillomaviridae</taxon>
    </lineage>
</organism>
<keyword evidence="2 15" id="KW-0597">Phosphoprotein</keyword>
<feature type="compositionally biased region" description="Low complexity" evidence="16">
    <location>
        <begin position="158"/>
        <end position="171"/>
    </location>
</feature>
<evidence type="ECO:0000256" key="11">
    <source>
        <dbReference type="ARBA" id="ARBA00023120"/>
    </source>
</evidence>